<dbReference type="Proteomes" id="UP000006643">
    <property type="component" value="Unassembled WGS sequence"/>
</dbReference>
<dbReference type="EMBL" id="DS028119">
    <property type="protein sequence ID" value="EEY61432.1"/>
    <property type="molecule type" value="Genomic_DNA"/>
</dbReference>
<evidence type="ECO:0000313" key="2">
    <source>
        <dbReference type="Proteomes" id="UP000006643"/>
    </source>
</evidence>
<dbReference type="AlphaFoldDB" id="D0MTY5"/>
<name>D0MTY5_PHYIT</name>
<reference evidence="2" key="1">
    <citation type="journal article" date="2009" name="Nature">
        <title>Genome sequence and analysis of the Irish potato famine pathogen Phytophthora infestans.</title>
        <authorList>
            <consortium name="The Broad Institute Genome Sequencing Platform"/>
            <person name="Haas B.J."/>
            <person name="Kamoun S."/>
            <person name="Zody M.C."/>
            <person name="Jiang R.H."/>
            <person name="Handsaker R.E."/>
            <person name="Cano L.M."/>
            <person name="Grabherr M."/>
            <person name="Kodira C.D."/>
            <person name="Raffaele S."/>
            <person name="Torto-Alalibo T."/>
            <person name="Bozkurt T.O."/>
            <person name="Ah-Fong A.M."/>
            <person name="Alvarado L."/>
            <person name="Anderson V.L."/>
            <person name="Armstrong M.R."/>
            <person name="Avrova A."/>
            <person name="Baxter L."/>
            <person name="Beynon J."/>
            <person name="Boevink P.C."/>
            <person name="Bollmann S.R."/>
            <person name="Bos J.I."/>
            <person name="Bulone V."/>
            <person name="Cai G."/>
            <person name="Cakir C."/>
            <person name="Carrington J.C."/>
            <person name="Chawner M."/>
            <person name="Conti L."/>
            <person name="Costanzo S."/>
            <person name="Ewan R."/>
            <person name="Fahlgren N."/>
            <person name="Fischbach M.A."/>
            <person name="Fugelstad J."/>
            <person name="Gilroy E.M."/>
            <person name="Gnerre S."/>
            <person name="Green P.J."/>
            <person name="Grenville-Briggs L.J."/>
            <person name="Griffith J."/>
            <person name="Grunwald N.J."/>
            <person name="Horn K."/>
            <person name="Horner N.R."/>
            <person name="Hu C.H."/>
            <person name="Huitema E."/>
            <person name="Jeong D.H."/>
            <person name="Jones A.M."/>
            <person name="Jones J.D."/>
            <person name="Jones R.W."/>
            <person name="Karlsson E.K."/>
            <person name="Kunjeti S.G."/>
            <person name="Lamour K."/>
            <person name="Liu Z."/>
            <person name="Ma L."/>
            <person name="Maclean D."/>
            <person name="Chibucos M.C."/>
            <person name="McDonald H."/>
            <person name="McWalters J."/>
            <person name="Meijer H.J."/>
            <person name="Morgan W."/>
            <person name="Morris P.F."/>
            <person name="Munro C.A."/>
            <person name="O'Neill K."/>
            <person name="Ospina-Giraldo M."/>
            <person name="Pinzon A."/>
            <person name="Pritchard L."/>
            <person name="Ramsahoye B."/>
            <person name="Ren Q."/>
            <person name="Restrepo S."/>
            <person name="Roy S."/>
            <person name="Sadanandom A."/>
            <person name="Savidor A."/>
            <person name="Schornack S."/>
            <person name="Schwartz D.C."/>
            <person name="Schumann U.D."/>
            <person name="Schwessinger B."/>
            <person name="Seyer L."/>
            <person name="Sharpe T."/>
            <person name="Silvar C."/>
            <person name="Song J."/>
            <person name="Studholme D.J."/>
            <person name="Sykes S."/>
            <person name="Thines M."/>
            <person name="van de Vondervoort P.J."/>
            <person name="Phuntumart V."/>
            <person name="Wawra S."/>
            <person name="Weide R."/>
            <person name="Win J."/>
            <person name="Young C."/>
            <person name="Zhou S."/>
            <person name="Fry W."/>
            <person name="Meyers B.C."/>
            <person name="van West P."/>
            <person name="Ristaino J."/>
            <person name="Govers F."/>
            <person name="Birch P.R."/>
            <person name="Whisson S.C."/>
            <person name="Judelson H.S."/>
            <person name="Nusbaum C."/>
        </authorList>
    </citation>
    <scope>NUCLEOTIDE SEQUENCE [LARGE SCALE GENOMIC DNA]</scope>
    <source>
        <strain evidence="2">T30-4</strain>
    </source>
</reference>
<sequence length="205" mass="24003">MQRRPPLYYALEQRWGLEKLSWLVDKSVGTAYEKDLDGLSLVTHARKNACPEELVIRLAVAAASHCILALDELLHGHHCESARRSQHEERNDDRATRCEDERARIADEQRTFSPYFYVVEMATFSPTFWRRYDQTWWFDKTKTNVIDGMYKVVHRGFEMKATMSRLQQLLDDLQLDNGTLSKVYGLPRYEVHDVIVRLSAPGWLQ</sequence>
<keyword evidence="2" id="KW-1185">Reference proteome</keyword>
<dbReference type="OMA" id="NVIDGMY"/>
<dbReference type="HOGENOM" id="CLU_1339806_0_0_1"/>
<dbReference type="OrthoDB" id="126022at2759"/>
<dbReference type="eggNOG" id="ENOG502RGKW">
    <property type="taxonomic scope" value="Eukaryota"/>
</dbReference>
<gene>
    <name evidence="1" type="ORF">PITG_01730</name>
</gene>
<dbReference type="STRING" id="403677.D0MTY5"/>
<dbReference type="InParanoid" id="D0MTY5"/>
<accession>D0MTY5</accession>
<dbReference type="VEuPathDB" id="FungiDB:PITG_01730"/>
<dbReference type="RefSeq" id="XP_002908349.1">
    <property type="nucleotide sequence ID" value="XM_002908303.1"/>
</dbReference>
<protein>
    <submittedName>
        <fullName evidence="1">Uncharacterized protein</fullName>
    </submittedName>
</protein>
<dbReference type="KEGG" id="pif:PITG_01730"/>
<evidence type="ECO:0000313" key="1">
    <source>
        <dbReference type="EMBL" id="EEY61432.1"/>
    </source>
</evidence>
<dbReference type="GeneID" id="9469129"/>
<organism evidence="1 2">
    <name type="scientific">Phytophthora infestans (strain T30-4)</name>
    <name type="common">Potato late blight agent</name>
    <dbReference type="NCBI Taxonomy" id="403677"/>
    <lineage>
        <taxon>Eukaryota</taxon>
        <taxon>Sar</taxon>
        <taxon>Stramenopiles</taxon>
        <taxon>Oomycota</taxon>
        <taxon>Peronosporomycetes</taxon>
        <taxon>Peronosporales</taxon>
        <taxon>Peronosporaceae</taxon>
        <taxon>Phytophthora</taxon>
    </lineage>
</organism>
<proteinExistence type="predicted"/>